<dbReference type="AlphaFoldDB" id="A0A8D8TG30"/>
<name>A0A8D8TG30_9HEMI</name>
<protein>
    <submittedName>
        <fullName evidence="2">Uncharacterized protein</fullName>
    </submittedName>
</protein>
<evidence type="ECO:0000313" key="2">
    <source>
        <dbReference type="EMBL" id="CAG6685447.1"/>
    </source>
</evidence>
<feature type="chain" id="PRO_5034185311" evidence="1">
    <location>
        <begin position="17"/>
        <end position="404"/>
    </location>
</feature>
<reference evidence="2" key="1">
    <citation type="submission" date="2021-05" db="EMBL/GenBank/DDBJ databases">
        <authorList>
            <person name="Alioto T."/>
            <person name="Alioto T."/>
            <person name="Gomez Garrido J."/>
        </authorList>
    </citation>
    <scope>NUCLEOTIDE SEQUENCE</scope>
</reference>
<dbReference type="EMBL" id="HBUF01272029">
    <property type="protein sequence ID" value="CAG6685447.1"/>
    <property type="molecule type" value="Transcribed_RNA"/>
</dbReference>
<proteinExistence type="predicted"/>
<organism evidence="2">
    <name type="scientific">Cacopsylla melanoneura</name>
    <dbReference type="NCBI Taxonomy" id="428564"/>
    <lineage>
        <taxon>Eukaryota</taxon>
        <taxon>Metazoa</taxon>
        <taxon>Ecdysozoa</taxon>
        <taxon>Arthropoda</taxon>
        <taxon>Hexapoda</taxon>
        <taxon>Insecta</taxon>
        <taxon>Pterygota</taxon>
        <taxon>Neoptera</taxon>
        <taxon>Paraneoptera</taxon>
        <taxon>Hemiptera</taxon>
        <taxon>Sternorrhyncha</taxon>
        <taxon>Psylloidea</taxon>
        <taxon>Psyllidae</taxon>
        <taxon>Psyllinae</taxon>
        <taxon>Cacopsylla</taxon>
    </lineage>
</organism>
<accession>A0A8D8TG30</accession>
<sequence length="404" mass="49325">MDFLFLTCCLVSVCYTLKAHYLEDYLRSSKGDMIEKVMIGPYLVDVQVWKNSQHRMQREATSRRGEQTGKSVLKAFLEQTDVSRKPDGRSLECKREKCLQMKRFWHNIKEERKTFRSHNQHSDTMQEFKSVLKREKSHDRLQKQVESFKNHWEKNERKSENHHSIMRREVMTDLGEQNVTRLIEAYREKVHNQSIVHNRPQNNKFVKTPEWKKEKSKQMKKYWRQLKSEGKTYRDFSRHSLSMKRFWAGLQGEVREKRLRKQVEVLKNYWKKHNAVGRTWKHKSKERSKMMVEYWRKIKEIGNTDRQKSMSKSRKAWWNNKEGEKKRLHHGEMMKKFWVHWRERIEDGSTMKSLKERMDEYWAEIDRLRGKGNISTTTTTTEYRTMQEKFDAYWRKFYATQVFG</sequence>
<feature type="signal peptide" evidence="1">
    <location>
        <begin position="1"/>
        <end position="16"/>
    </location>
</feature>
<evidence type="ECO:0000256" key="1">
    <source>
        <dbReference type="SAM" id="SignalP"/>
    </source>
</evidence>
<keyword evidence="1" id="KW-0732">Signal</keyword>